<accession>A0A0D2BRB2</accession>
<dbReference type="HOGENOM" id="CLU_009388_3_0_1"/>
<dbReference type="STRING" id="91928.A0A0D2BRB2"/>
<proteinExistence type="predicted"/>
<dbReference type="EMBL" id="KN847492">
    <property type="protein sequence ID" value="KIW21578.1"/>
    <property type="molecule type" value="Genomic_DNA"/>
</dbReference>
<organism evidence="1 2">
    <name type="scientific">Exophiala spinifera</name>
    <dbReference type="NCBI Taxonomy" id="91928"/>
    <lineage>
        <taxon>Eukaryota</taxon>
        <taxon>Fungi</taxon>
        <taxon>Dikarya</taxon>
        <taxon>Ascomycota</taxon>
        <taxon>Pezizomycotina</taxon>
        <taxon>Eurotiomycetes</taxon>
        <taxon>Chaetothyriomycetidae</taxon>
        <taxon>Chaetothyriales</taxon>
        <taxon>Herpotrichiellaceae</taxon>
        <taxon>Exophiala</taxon>
    </lineage>
</organism>
<dbReference type="AlphaFoldDB" id="A0A0D2BRB2"/>
<evidence type="ECO:0008006" key="3">
    <source>
        <dbReference type="Google" id="ProtNLM"/>
    </source>
</evidence>
<evidence type="ECO:0000313" key="1">
    <source>
        <dbReference type="EMBL" id="KIW21578.1"/>
    </source>
</evidence>
<gene>
    <name evidence="1" type="ORF">PV08_02158</name>
</gene>
<name>A0A0D2BRB2_9EURO</name>
<dbReference type="OrthoDB" id="2426273at2759"/>
<dbReference type="PANTHER" id="PTHR39596">
    <property type="match status" value="1"/>
</dbReference>
<keyword evidence="2" id="KW-1185">Reference proteome</keyword>
<dbReference type="VEuPathDB" id="FungiDB:PV08_02158"/>
<dbReference type="GeneID" id="27329241"/>
<dbReference type="RefSeq" id="XP_016241794.1">
    <property type="nucleotide sequence ID" value="XM_016376518.1"/>
</dbReference>
<reference evidence="1 2" key="1">
    <citation type="submission" date="2015-01" db="EMBL/GenBank/DDBJ databases">
        <title>The Genome Sequence of Exophiala spinifera CBS89968.</title>
        <authorList>
            <consortium name="The Broad Institute Genomics Platform"/>
            <person name="Cuomo C."/>
            <person name="de Hoog S."/>
            <person name="Gorbushina A."/>
            <person name="Stielow B."/>
            <person name="Teixiera M."/>
            <person name="Abouelleil A."/>
            <person name="Chapman S.B."/>
            <person name="Priest M."/>
            <person name="Young S.K."/>
            <person name="Wortman J."/>
            <person name="Nusbaum C."/>
            <person name="Birren B."/>
        </authorList>
    </citation>
    <scope>NUCLEOTIDE SEQUENCE [LARGE SCALE GENOMIC DNA]</scope>
    <source>
        <strain evidence="1 2">CBS 89968</strain>
    </source>
</reference>
<dbReference type="PANTHER" id="PTHR39596:SF2">
    <property type="entry name" value="HET DOMAIN PROTEIN (AFU_ORTHOLOGUE AFUA_1G17550)-RELATED"/>
    <property type="match status" value="1"/>
</dbReference>
<sequence>MLKCAHRIMTHHRADMRKIEGNRSFTSILRAFRDGQNIICSIHTLVETLADMTAIATNHNTYVWAEGNHHFVFADDELHVKPPKQEALRMRLLERGWCPNDVEYITNTFALCRQYYISNLRRRASDKPHTACSSSLCFLKDNKSKFQQPKHRHSKCNCISISTQDDRVTASLKDGKIPRIHICPMLPMKDNTGQCEIKNSGKYVAISHVWSHGLGNSSANELPQCQILYLQQLVQNLYPPHHCPVHLWIDTLCIPAESEGKKLGLRLLKKAFHEADKVLVIDLELLDIHSVSDEEILIRINRSEWMRRLWTLNEAVISGPKLHVQLSQRAVDFKTLLGWHCPADGPPESSLPGPESVPDLDHDTAGHFAKIWAISMEKNLFRRLAKLIPVLHRRRVTDKADETICIATALGLPVEPLLDCHPELRMKTLISMLLKIPCNVIFSNAPRLGDIGLRWAPKTLLTGDLDFMNTNRAEQFYGSWTGSGISVRLGGFELHVYQKRFIRYLAHIPLKKFYFSYENKWLFATLVIPDGQETLAAVVTRPILRFALAVDPSFAQRRAILLGVHNEERHCIEVTYLARYNIGFLGDSFKQCAENIKRCAIESGYDLNPDISDMNQEERDSFEQINAAHEGLFALGASAAVNESYSLGQEWHIQ</sequence>
<evidence type="ECO:0000313" key="2">
    <source>
        <dbReference type="Proteomes" id="UP000053328"/>
    </source>
</evidence>
<dbReference type="Proteomes" id="UP000053328">
    <property type="component" value="Unassembled WGS sequence"/>
</dbReference>
<protein>
    <recommendedName>
        <fullName evidence="3">Heterokaryon incompatibility domain-containing protein</fullName>
    </recommendedName>
</protein>